<feature type="compositionally biased region" description="Low complexity" evidence="1">
    <location>
        <begin position="71"/>
        <end position="80"/>
    </location>
</feature>
<keyword evidence="2" id="KW-0675">Receptor</keyword>
<accession>A0A090N901</accession>
<protein>
    <submittedName>
        <fullName evidence="2">Similar to TSH receptor suppressor element-binding protein-1 TSEP-1</fullName>
    </submittedName>
</protein>
<organism evidence="2">
    <name type="scientific">Homo sapiens</name>
    <name type="common">Human</name>
    <dbReference type="NCBI Taxonomy" id="9606"/>
    <lineage>
        <taxon>Eukaryota</taxon>
        <taxon>Metazoa</taxon>
        <taxon>Chordata</taxon>
        <taxon>Craniata</taxon>
        <taxon>Vertebrata</taxon>
        <taxon>Euteleostomi</taxon>
        <taxon>Mammalia</taxon>
        <taxon>Eutheria</taxon>
        <taxon>Euarchontoglires</taxon>
        <taxon>Primates</taxon>
        <taxon>Haplorrhini</taxon>
        <taxon>Catarrhini</taxon>
        <taxon>Hominidae</taxon>
        <taxon>Homo</taxon>
    </lineage>
</organism>
<feature type="region of interest" description="Disordered" evidence="1">
    <location>
        <begin position="1"/>
        <end position="186"/>
    </location>
</feature>
<evidence type="ECO:0000313" key="2">
    <source>
        <dbReference type="EMBL" id="EAL24520.1"/>
    </source>
</evidence>
<dbReference type="EMBL" id="AACC02000108">
    <property type="protein sequence ID" value="EAL24520.1"/>
    <property type="molecule type" value="Genomic_DNA"/>
</dbReference>
<reference evidence="2" key="1">
    <citation type="journal article" date="2003" name="Science">
        <title>Human chromosome 7: DNA sequence and biology.</title>
        <authorList>
            <person name="Scherer S.W."/>
            <person name="Cheung J."/>
            <person name="MacDonald J.R."/>
            <person name="Osborne L.R."/>
            <person name="Nakabayashi K."/>
            <person name="Herbrick J.A."/>
            <person name="Carson A.R."/>
            <person name="Parker-Katiraee L."/>
            <person name="Skaug J."/>
            <person name="Khaja R."/>
            <person name="Zhang J."/>
            <person name="Hudek A.K."/>
            <person name="Li M."/>
            <person name="Haddad M."/>
            <person name="Duggan G.E."/>
            <person name="Fernandez B.A."/>
            <person name="Kanematsu E."/>
            <person name="Gentles S."/>
            <person name="Christopoulos C.C."/>
            <person name="Choufani S."/>
            <person name="Kwasnicka D."/>
            <person name="Zheng X.H."/>
            <person name="Lai Z."/>
            <person name="Nusskern D."/>
            <person name="Zhang Q."/>
            <person name="Gu Z."/>
            <person name="Lu F."/>
            <person name="Zeesman S."/>
            <person name="Nowaczyk M.J."/>
            <person name="Teshima I."/>
            <person name="Chitayat D."/>
            <person name="Shuman C."/>
            <person name="Weksberg R."/>
            <person name="Zackai E.H."/>
            <person name="Grebe T.A."/>
            <person name="Cox S.R."/>
            <person name="Kirkpatrick S.J."/>
            <person name="Rahman N."/>
            <person name="Friedman J.M."/>
            <person name="Heng H.H."/>
            <person name="Pelicci P.G."/>
            <person name="Lo-Coco F."/>
            <person name="Belloni E."/>
            <person name="Shaffer L.G."/>
            <person name="Pober B."/>
            <person name="Morton C.C."/>
            <person name="Gusella J.F."/>
            <person name="Bruns G.A."/>
            <person name="Korf B.R."/>
            <person name="Quade B.J."/>
            <person name="Ligon A.H."/>
            <person name="Ferguson H."/>
            <person name="Higgins A.W."/>
            <person name="Leach N.T."/>
            <person name="Herrick S.R."/>
            <person name="Lemyre E."/>
            <person name="Farra C.G."/>
            <person name="Kim H.G."/>
            <person name="Summers A.M."/>
            <person name="Gripp K.W."/>
            <person name="Roberts W."/>
            <person name="Szatmari P."/>
            <person name="Winsor E.J."/>
            <person name="Grzeschik K.H."/>
            <person name="Teebi A."/>
            <person name="Minassian B.A."/>
            <person name="Kere J."/>
            <person name="Armengol L."/>
            <person name="Pujana M.A."/>
            <person name="Estivill X."/>
            <person name="Wilson M.D."/>
            <person name="Koop B.F."/>
            <person name="Tosi S."/>
            <person name="Moore G.E."/>
            <person name="Boright A.P."/>
            <person name="Zlotorynski E."/>
            <person name="Kerem B."/>
            <person name="Kroisel P.M."/>
            <person name="Petek E."/>
            <person name="Oscier D.G."/>
            <person name="Mould S.J."/>
            <person name="Dohner H."/>
            <person name="Dohner K."/>
            <person name="Rommens J.M."/>
            <person name="Vincent J.B."/>
            <person name="Venter J.C."/>
            <person name="Li P.W."/>
            <person name="Mural R.J."/>
            <person name="Adams M.D."/>
            <person name="Tsui L.C."/>
        </authorList>
    </citation>
    <scope>NUCLEOTIDE SEQUENCE [LARGE SCALE GENOMIC DNA]</scope>
</reference>
<reference evidence="2" key="2">
    <citation type="submission" date="2004-06" db="EMBL/GenBank/DDBJ databases">
        <authorList>
            <person name="Scherer S.W."/>
            <person name="Cheung J."/>
            <person name="MacDonald J.R."/>
            <person name="Osborne L.R."/>
            <person name="Nakabayashi K."/>
            <person name="Herbrick J.-A."/>
            <person name="Carson A.R."/>
            <person name="Parker-Katiraee L."/>
            <person name="Skaug J."/>
            <person name="Khaja R."/>
            <person name="Zhang J."/>
            <person name="Hudek A.K."/>
            <person name="Li M."/>
            <person name="Haddad M."/>
            <person name="Duggan G.E."/>
            <person name="Fernandez B.A."/>
            <person name="Kanematsu E."/>
            <person name="Gentles S."/>
            <person name="Christopoulos C.C."/>
            <person name="Choufani S."/>
            <person name="Kwasnicka D."/>
            <person name="Zheng X.H."/>
            <person name="Nusskern D."/>
            <person name="Zhang Q."/>
            <person name="Gu Z."/>
            <person name="Lu F."/>
            <person name="Zeesman S."/>
            <person name="Teshima I."/>
            <person name="Chitayat D."/>
            <person name="Shuman C."/>
            <person name="Weksberg R."/>
            <person name="Zackai E.H."/>
            <person name="Grebe T.A."/>
            <person name="Cox S.R."/>
            <person name="Kirkpatrick S.J."/>
            <person name="Rahman N."/>
            <person name="Friedman J.M."/>
            <person name="Heng H.H.Q."/>
            <person name="Pelicci P."/>
            <person name="Lococo F."/>
            <person name="Belloni E."/>
            <person name="Shaffer L.G."/>
            <person name="Morton C.C."/>
            <person name="Pober B."/>
            <person name="Gusella J."/>
            <person name="Bruns G."/>
            <person name="Korf B.R."/>
            <person name="Quade B.J."/>
            <person name="Ligon A.H."/>
            <person name="Ferguson H."/>
            <person name="Higgins A.W."/>
            <person name="Leach N.T."/>
            <person name="Herrick S.R."/>
            <person name="Lemyre E."/>
            <person name="Farra C.G."/>
            <person name="Kim H.-G."/>
            <person name="Summers A.M."/>
            <person name="Gripp K.W."/>
            <person name="Roberts W."/>
            <person name="Szatmari P."/>
            <person name="Winsor E.J.T."/>
            <person name="Grzeschik K.-H."/>
            <person name="Teebi A."/>
            <person name="Minassian B.A."/>
            <person name="Kere J."/>
            <person name="Armengol L."/>
            <person name="Pujana M.Angel."/>
            <person name="Estivill X."/>
            <person name="Wilson M.D."/>
            <person name="Koop B.F."/>
            <person name="Tosi S."/>
            <person name="Moore G.E."/>
            <person name="Boright A.P."/>
            <person name="Zlotorynski E."/>
            <person name="Kerem B."/>
            <person name="Kroisel P.M."/>
            <person name="Petek E."/>
            <person name="Oscier D.G."/>
            <person name="Mould S.J."/>
            <person name="Doehner H."/>
            <person name="Doehner K."/>
            <person name="Rommens J.M."/>
            <person name="Vincent J.B."/>
            <person name="Venter J.C."/>
            <person name="Li P.W."/>
            <person name="Mural R.J."/>
            <person name="Adams M.D."/>
            <person name="Tsui L.-C."/>
        </authorList>
    </citation>
    <scope>NUCLEOTIDE SEQUENCE</scope>
</reference>
<gene>
    <name evidence="2" type="primary">LOC402321</name>
    <name evidence="2" type="ORF">tcag7.1280</name>
</gene>
<evidence type="ECO:0000256" key="1">
    <source>
        <dbReference type="SAM" id="MobiDB-lite"/>
    </source>
</evidence>
<dbReference type="PeptideAtlas" id="A0A090N901"/>
<name>A0A090N901_HUMAN</name>
<proteinExistence type="predicted"/>
<feature type="compositionally biased region" description="Basic and acidic residues" evidence="1">
    <location>
        <begin position="126"/>
        <end position="147"/>
    </location>
</feature>
<dbReference type="AlphaFoldDB" id="A0A090N901"/>
<sequence>MCVHQTAVKENPGEDPGGGGAAEAAESDVEGEKGEAAASVPGPESHFPPWRPQFSSLRGGREQRCGGDSAGSGDTSGAASVPGTQTTIPQDPPHPRRPGEDSEEEDKDNPGDETQGHQPPQHRGRRNFDYRRGRTENPKPQDGKDTEAADPPAENSSLQAGQMRLLPLPSPRLVIKQELGNSSDKK</sequence>
<comment type="caution">
    <text evidence="2">The sequence shown here is derived from an EMBL/GenBank/DDBJ whole genome shotgun (WGS) entry which is preliminary data.</text>
</comment>